<proteinExistence type="predicted"/>
<feature type="transmembrane region" description="Helical" evidence="1">
    <location>
        <begin position="41"/>
        <end position="71"/>
    </location>
</feature>
<feature type="transmembrane region" description="Helical" evidence="1">
    <location>
        <begin position="429"/>
        <end position="452"/>
    </location>
</feature>
<feature type="transmembrane region" description="Helical" evidence="1">
    <location>
        <begin position="322"/>
        <end position="343"/>
    </location>
</feature>
<feature type="transmembrane region" description="Helical" evidence="1">
    <location>
        <begin position="283"/>
        <end position="316"/>
    </location>
</feature>
<dbReference type="EMBL" id="JBHTJM010000001">
    <property type="protein sequence ID" value="MFD0962405.1"/>
    <property type="molecule type" value="Genomic_DNA"/>
</dbReference>
<organism evidence="2 3">
    <name type="scientific">Pseudofulvibacter geojedonensis</name>
    <dbReference type="NCBI Taxonomy" id="1123758"/>
    <lineage>
        <taxon>Bacteria</taxon>
        <taxon>Pseudomonadati</taxon>
        <taxon>Bacteroidota</taxon>
        <taxon>Flavobacteriia</taxon>
        <taxon>Flavobacteriales</taxon>
        <taxon>Flavobacteriaceae</taxon>
        <taxon>Pseudofulvibacter</taxon>
    </lineage>
</organism>
<comment type="caution">
    <text evidence="2">The sequence shown here is derived from an EMBL/GenBank/DDBJ whole genome shotgun (WGS) entry which is preliminary data.</text>
</comment>
<feature type="transmembrane region" description="Helical" evidence="1">
    <location>
        <begin position="197"/>
        <end position="216"/>
    </location>
</feature>
<feature type="transmembrane region" description="Helical" evidence="1">
    <location>
        <begin position="122"/>
        <end position="143"/>
    </location>
</feature>
<feature type="transmembrane region" description="Helical" evidence="1">
    <location>
        <begin position="402"/>
        <end position="423"/>
    </location>
</feature>
<sequence length="641" mass="74272">MLRIAIIFLIWYYINLKLSNKNNKCNVFDFLVKKGLVYGSLLAFCSFVFLLLGIYDFLNILIVMSVFGLLLSYDFKSIQSANSVFYNKLKQYLVLSIKRVEEGNFFSKTFSIGLPSKYKKEALTHVILFILIGGICFCSRAYFLKFDQYVFSDSWFKSIEYISDLNNQHWLLGNNQAFGAYIFVDFLTNITQQIPETSLFIFNIIVSICLSFILYWTVLKIGNTQKTVALLTALLFAVFYRVLPVNLTSISQISPILLSLLFVVPLMVYLLKPKLFSSNKAFFYVCVFLSFFAIACISVFTYIIIVFPLLVLLLLLSKRKQALSILICLPLYLLVSIILTVVYNLNGIDILLFVKSNIIAVSSYTQTPHLLFPLKILLHGVQFISFITLVVIFLFKKDNSRSISIVLIFYNVLVLINSFKLIWVDTDLLIEVFTVFIPLTLGLSLAVLGRVFKPLFKNRVYYKRYVLPVATLISFFIVSVFFNKNVTQHLDESNQFASRILSVYENISSNYLPYSYAVVNDKKLQSFSKQKHYYLSFEEFNQNYLRKDQLYHAFRVKEDILKKNPELVIPKSILLFIYKDNDVTELGLDSSIETIELSKKKLSSLKERNRDIKLFYENDIFKVIEIINEPKSSKITELMIY</sequence>
<accession>A0ABW3HYS8</accession>
<feature type="transmembrane region" description="Helical" evidence="1">
    <location>
        <begin position="376"/>
        <end position="395"/>
    </location>
</feature>
<dbReference type="Proteomes" id="UP001596997">
    <property type="component" value="Unassembled WGS sequence"/>
</dbReference>
<evidence type="ECO:0000256" key="1">
    <source>
        <dbReference type="SAM" id="Phobius"/>
    </source>
</evidence>
<reference evidence="3" key="1">
    <citation type="journal article" date="2019" name="Int. J. Syst. Evol. Microbiol.">
        <title>The Global Catalogue of Microorganisms (GCM) 10K type strain sequencing project: providing services to taxonomists for standard genome sequencing and annotation.</title>
        <authorList>
            <consortium name="The Broad Institute Genomics Platform"/>
            <consortium name="The Broad Institute Genome Sequencing Center for Infectious Disease"/>
            <person name="Wu L."/>
            <person name="Ma J."/>
        </authorList>
    </citation>
    <scope>NUCLEOTIDE SEQUENCE [LARGE SCALE GENOMIC DNA]</scope>
    <source>
        <strain evidence="3">CCUG 62114</strain>
    </source>
</reference>
<name>A0ABW3HYS8_9FLAO</name>
<evidence type="ECO:0000313" key="3">
    <source>
        <dbReference type="Proteomes" id="UP001596997"/>
    </source>
</evidence>
<keyword evidence="1" id="KW-1133">Transmembrane helix</keyword>
<feature type="transmembrane region" description="Helical" evidence="1">
    <location>
        <begin position="228"/>
        <end position="247"/>
    </location>
</feature>
<evidence type="ECO:0008006" key="4">
    <source>
        <dbReference type="Google" id="ProtNLM"/>
    </source>
</evidence>
<feature type="transmembrane region" description="Helical" evidence="1">
    <location>
        <begin position="253"/>
        <end position="271"/>
    </location>
</feature>
<keyword evidence="1" id="KW-0472">Membrane</keyword>
<evidence type="ECO:0000313" key="2">
    <source>
        <dbReference type="EMBL" id="MFD0962405.1"/>
    </source>
</evidence>
<protein>
    <recommendedName>
        <fullName evidence="4">Glycosyltransferase RgtA/B/C/D-like domain-containing protein</fullName>
    </recommendedName>
</protein>
<keyword evidence="1" id="KW-0812">Transmembrane</keyword>
<gene>
    <name evidence="2" type="ORF">ACFQ1O_00130</name>
</gene>
<feature type="transmembrane region" description="Helical" evidence="1">
    <location>
        <begin position="464"/>
        <end position="482"/>
    </location>
</feature>
<keyword evidence="3" id="KW-1185">Reference proteome</keyword>